<dbReference type="InterPro" id="IPR036908">
    <property type="entry name" value="RlpA-like_sf"/>
</dbReference>
<dbReference type="Pfam" id="PF03330">
    <property type="entry name" value="DPBB_1"/>
    <property type="match status" value="1"/>
</dbReference>
<dbReference type="CDD" id="cd23451">
    <property type="entry name" value="beta-trefoil_Ricin_laminarinase"/>
    <property type="match status" value="1"/>
</dbReference>
<dbReference type="InterPro" id="IPR035992">
    <property type="entry name" value="Ricin_B-like_lectins"/>
</dbReference>
<keyword evidence="1" id="KW-0732">Signal</keyword>
<keyword evidence="4" id="KW-1185">Reference proteome</keyword>
<evidence type="ECO:0000313" key="4">
    <source>
        <dbReference type="Proteomes" id="UP000501179"/>
    </source>
</evidence>
<feature type="domain" description="Ricin B lectin" evidence="2">
    <location>
        <begin position="183"/>
        <end position="310"/>
    </location>
</feature>
<sequence>MGLRMSRVIKGRRPGRTVRRVAGALVSLLVVCGPAVAATAPAAAATTAAPTTTGAAARTAQPAAVAAATCWATHYGAEIPPGSFTASGEIFDMNALTAATSLSLNPQLPFGTMVKVTNVANNASVTVRINDRGSFASTAGAPFCIDLSDGAFQRIGAISPDPGHFNVTLEVLSGNGGGGGTPTGATGPIRGFGGKCVDVNAASSADGTAVQLYDCNGTGAQNWTAASDGTLRALGKCLDVSSGSTANGAQVQLWTCNGSGAQKWQRQGNGQVVNPQSGKCLDATGNSSANLTRLQIWDCFGAPNQLWTLPS</sequence>
<dbReference type="SMART" id="SM00458">
    <property type="entry name" value="RICIN"/>
    <property type="match status" value="1"/>
</dbReference>
<organism evidence="3 4">
    <name type="scientific">Streptomyces liangshanensis</name>
    <dbReference type="NCBI Taxonomy" id="2717324"/>
    <lineage>
        <taxon>Bacteria</taxon>
        <taxon>Bacillati</taxon>
        <taxon>Actinomycetota</taxon>
        <taxon>Actinomycetes</taxon>
        <taxon>Kitasatosporales</taxon>
        <taxon>Streptomycetaceae</taxon>
        <taxon>Streptomyces</taxon>
    </lineage>
</organism>
<evidence type="ECO:0000259" key="2">
    <source>
        <dbReference type="SMART" id="SM00458"/>
    </source>
</evidence>
<evidence type="ECO:0000256" key="1">
    <source>
        <dbReference type="SAM" id="SignalP"/>
    </source>
</evidence>
<dbReference type="EMBL" id="CP050177">
    <property type="protein sequence ID" value="QIQ02041.1"/>
    <property type="molecule type" value="Genomic_DNA"/>
</dbReference>
<dbReference type="KEGG" id="slia:HA039_06765"/>
<dbReference type="AlphaFoldDB" id="A0A6G9GVK5"/>
<dbReference type="PANTHER" id="PTHR34183">
    <property type="entry name" value="ENDOLYTIC PEPTIDOGLYCAN TRANSGLYCOSYLASE RLPA"/>
    <property type="match status" value="1"/>
</dbReference>
<gene>
    <name evidence="3" type="ORF">HA039_06765</name>
</gene>
<dbReference type="Gene3D" id="2.40.40.10">
    <property type="entry name" value="RlpA-like domain"/>
    <property type="match status" value="1"/>
</dbReference>
<dbReference type="CDD" id="cd22268">
    <property type="entry name" value="DPBB_RlpA-like"/>
    <property type="match status" value="1"/>
</dbReference>
<dbReference type="SUPFAM" id="SSF50685">
    <property type="entry name" value="Barwin-like endoglucanases"/>
    <property type="match status" value="1"/>
</dbReference>
<dbReference type="Pfam" id="PF00652">
    <property type="entry name" value="Ricin_B_lectin"/>
    <property type="match status" value="1"/>
</dbReference>
<dbReference type="SUPFAM" id="SSF50370">
    <property type="entry name" value="Ricin B-like lectins"/>
    <property type="match status" value="1"/>
</dbReference>
<evidence type="ECO:0000313" key="3">
    <source>
        <dbReference type="EMBL" id="QIQ02041.1"/>
    </source>
</evidence>
<name>A0A6G9GVK5_9ACTN</name>
<dbReference type="InterPro" id="IPR000772">
    <property type="entry name" value="Ricin_B_lectin"/>
</dbReference>
<protein>
    <recommendedName>
        <fullName evidence="2">Ricin B lectin domain-containing protein</fullName>
    </recommendedName>
</protein>
<accession>A0A6G9GVK5</accession>
<dbReference type="Gene3D" id="2.80.10.50">
    <property type="match status" value="1"/>
</dbReference>
<dbReference type="PROSITE" id="PS50231">
    <property type="entry name" value="RICIN_B_LECTIN"/>
    <property type="match status" value="1"/>
</dbReference>
<dbReference type="PANTHER" id="PTHR34183:SF8">
    <property type="entry name" value="ENDOLYTIC PEPTIDOGLYCAN TRANSGLYCOSYLASE RLPA-RELATED"/>
    <property type="match status" value="1"/>
</dbReference>
<feature type="signal peptide" evidence="1">
    <location>
        <begin position="1"/>
        <end position="37"/>
    </location>
</feature>
<reference evidence="3 4" key="1">
    <citation type="submission" date="2020-03" db="EMBL/GenBank/DDBJ databases">
        <title>A novel species.</title>
        <authorList>
            <person name="Gao J."/>
        </authorList>
    </citation>
    <scope>NUCLEOTIDE SEQUENCE [LARGE SCALE GENOMIC DNA]</scope>
    <source>
        <strain evidence="3 4">QMT-12</strain>
    </source>
</reference>
<dbReference type="Proteomes" id="UP000501179">
    <property type="component" value="Chromosome"/>
</dbReference>
<proteinExistence type="predicted"/>
<dbReference type="InterPro" id="IPR009009">
    <property type="entry name" value="RlpA-like_DPBB"/>
</dbReference>
<feature type="chain" id="PRO_5026313058" description="Ricin B lectin domain-containing protein" evidence="1">
    <location>
        <begin position="38"/>
        <end position="311"/>
    </location>
</feature>